<evidence type="ECO:0000313" key="2">
    <source>
        <dbReference type="Proteomes" id="UP000486297"/>
    </source>
</evidence>
<accession>A0A7X2H274</accession>
<protein>
    <submittedName>
        <fullName evidence="1">Uncharacterized protein</fullName>
    </submittedName>
</protein>
<keyword evidence="2" id="KW-1185">Reference proteome</keyword>
<dbReference type="Proteomes" id="UP000486297">
    <property type="component" value="Unassembled WGS sequence"/>
</dbReference>
<gene>
    <name evidence="1" type="ORF">GJU80_12620</name>
</gene>
<sequence>MFSASVTRLDEAWKVSCRDDSELIHALYFYDCDFLDSFAAFDSALRSAEIYMDFGVAVPFVV</sequence>
<organism evidence="1 2">
    <name type="scientific">Neisseria brasiliensis</name>
    <dbReference type="NCBI Taxonomy" id="2666100"/>
    <lineage>
        <taxon>Bacteria</taxon>
        <taxon>Pseudomonadati</taxon>
        <taxon>Pseudomonadota</taxon>
        <taxon>Betaproteobacteria</taxon>
        <taxon>Neisseriales</taxon>
        <taxon>Neisseriaceae</taxon>
        <taxon>Neisseria</taxon>
    </lineage>
</organism>
<proteinExistence type="predicted"/>
<name>A0A7X2H274_9NEIS</name>
<reference evidence="1" key="1">
    <citation type="journal article" name="Emerg. Infect. Dis.">
        <title>Two cases of a newly characterized neisseria species.</title>
        <authorList>
            <person name="Mustapha M."/>
            <person name="Lemos A.P.S."/>
            <person name="Harrison L.H."/>
            <person name="Vantyne D."/>
            <person name="Sacchi C.T."/>
        </authorList>
    </citation>
    <scope>NUCLEOTIDE SEQUENCE</scope>
    <source>
        <strain evidence="1">N.95.16</strain>
    </source>
</reference>
<dbReference type="RefSeq" id="WP_154143372.1">
    <property type="nucleotide sequence ID" value="NZ_WJXO01000002.1"/>
</dbReference>
<evidence type="ECO:0000313" key="1">
    <source>
        <dbReference type="EMBL" id="MRN39297.1"/>
    </source>
</evidence>
<comment type="caution">
    <text evidence="1">The sequence shown here is derived from an EMBL/GenBank/DDBJ whole genome shotgun (WGS) entry which is preliminary data.</text>
</comment>
<dbReference type="AlphaFoldDB" id="A0A7X2H274"/>
<dbReference type="EMBL" id="WJXO01000002">
    <property type="protein sequence ID" value="MRN39297.1"/>
    <property type="molecule type" value="Genomic_DNA"/>
</dbReference>